<dbReference type="Proteomes" id="UP000183410">
    <property type="component" value="Unassembled WGS sequence"/>
</dbReference>
<sequence length="250" mass="26041">MMKKKKVVIGAVAAVVLLGGAGAYAMYDSFTGNNKEIKSVIGTESAATNSAAGTNSSGSGSTNSTSGTETAAAGAVADVNGAWTIDSSSNVYFSVTTSRETVNFEVNGVTGTWNVDTADAAANAADASLDMNVLDSGNSQRDGHVKEADFLDVTNFPSSRFKATKFEALPTEVKDGETFPLIMTGDLTIKGITKEVTFTGQAAYSGGKLNVESETVVTFEEFGMQNPHNVVMDTENNVTVQLRLTLSQNA</sequence>
<keyword evidence="3" id="KW-0732">Signal</keyword>
<name>A0A1I2F9B9_9BACL</name>
<evidence type="ECO:0000259" key="4">
    <source>
        <dbReference type="SMART" id="SM00867"/>
    </source>
</evidence>
<feature type="domain" description="Lipid/polyisoprenoid-binding YceI-like" evidence="4">
    <location>
        <begin position="82"/>
        <end position="247"/>
    </location>
</feature>
<dbReference type="Pfam" id="PF04264">
    <property type="entry name" value="YceI"/>
    <property type="match status" value="1"/>
</dbReference>
<evidence type="ECO:0000256" key="1">
    <source>
        <dbReference type="ARBA" id="ARBA00008812"/>
    </source>
</evidence>
<evidence type="ECO:0000256" key="3">
    <source>
        <dbReference type="SAM" id="SignalP"/>
    </source>
</evidence>
<dbReference type="SUPFAM" id="SSF101874">
    <property type="entry name" value="YceI-like"/>
    <property type="match status" value="1"/>
</dbReference>
<dbReference type="EMBL" id="FONN01000011">
    <property type="protein sequence ID" value="SFF01549.1"/>
    <property type="molecule type" value="Genomic_DNA"/>
</dbReference>
<evidence type="ECO:0000313" key="6">
    <source>
        <dbReference type="Proteomes" id="UP000183410"/>
    </source>
</evidence>
<dbReference type="InterPro" id="IPR007372">
    <property type="entry name" value="Lipid/polyisoprenoid-bd_YceI"/>
</dbReference>
<organism evidence="5 6">
    <name type="scientific">Paenibacillus algorifonticola</name>
    <dbReference type="NCBI Taxonomy" id="684063"/>
    <lineage>
        <taxon>Bacteria</taxon>
        <taxon>Bacillati</taxon>
        <taxon>Bacillota</taxon>
        <taxon>Bacilli</taxon>
        <taxon>Bacillales</taxon>
        <taxon>Paenibacillaceae</taxon>
        <taxon>Paenibacillus</taxon>
    </lineage>
</organism>
<accession>A0A1I2F9B9</accession>
<feature type="chain" id="PRO_5010304094" evidence="3">
    <location>
        <begin position="26"/>
        <end position="250"/>
    </location>
</feature>
<dbReference type="PANTHER" id="PTHR34406">
    <property type="entry name" value="PROTEIN YCEI"/>
    <property type="match status" value="1"/>
</dbReference>
<gene>
    <name evidence="5" type="ORF">SAMN04487969_111123</name>
</gene>
<comment type="similarity">
    <text evidence="1">Belongs to the UPF0312 family.</text>
</comment>
<evidence type="ECO:0000256" key="2">
    <source>
        <dbReference type="SAM" id="MobiDB-lite"/>
    </source>
</evidence>
<dbReference type="OrthoDB" id="9811006at2"/>
<evidence type="ECO:0000313" key="5">
    <source>
        <dbReference type="EMBL" id="SFF01549.1"/>
    </source>
</evidence>
<keyword evidence="6" id="KW-1185">Reference proteome</keyword>
<protein>
    <submittedName>
        <fullName evidence="5">YceI-like domain-containing protein</fullName>
    </submittedName>
</protein>
<dbReference type="PANTHER" id="PTHR34406:SF1">
    <property type="entry name" value="PROTEIN YCEI"/>
    <property type="match status" value="1"/>
</dbReference>
<dbReference type="InterPro" id="IPR036761">
    <property type="entry name" value="TTHA0802/YceI-like_sf"/>
</dbReference>
<feature type="signal peptide" evidence="3">
    <location>
        <begin position="1"/>
        <end position="25"/>
    </location>
</feature>
<feature type="region of interest" description="Disordered" evidence="2">
    <location>
        <begin position="45"/>
        <end position="68"/>
    </location>
</feature>
<dbReference type="SMART" id="SM00867">
    <property type="entry name" value="YceI"/>
    <property type="match status" value="1"/>
</dbReference>
<proteinExistence type="inferred from homology"/>
<reference evidence="6" key="1">
    <citation type="submission" date="2016-10" db="EMBL/GenBank/DDBJ databases">
        <authorList>
            <person name="Varghese N."/>
            <person name="Submissions S."/>
        </authorList>
    </citation>
    <scope>NUCLEOTIDE SEQUENCE [LARGE SCALE GENOMIC DNA]</scope>
    <source>
        <strain evidence="6">CGMCC 1.10223</strain>
    </source>
</reference>
<dbReference type="Gene3D" id="2.40.128.110">
    <property type="entry name" value="Lipid/polyisoprenoid-binding, YceI-like"/>
    <property type="match status" value="1"/>
</dbReference>
<dbReference type="RefSeq" id="WP_082110894.1">
    <property type="nucleotide sequence ID" value="NZ_FONN01000011.1"/>
</dbReference>
<dbReference type="AlphaFoldDB" id="A0A1I2F9B9"/>